<dbReference type="GeneID" id="41589628"/>
<dbReference type="InterPro" id="IPR023393">
    <property type="entry name" value="START-like_dom_sf"/>
</dbReference>
<proteinExistence type="predicted"/>
<dbReference type="InterPro" id="IPR021578">
    <property type="entry name" value="STK_08120-like"/>
</dbReference>
<sequence length="133" mass="15483">MRYTVEFSTSHEPEALNIILADATFVIPLIFQPIKNVKINNSSFEGCGKFLGFNFCLSGNVYKTTNTVKYVFVMNKGGSATLEFTLEKGKVNVVFDYNGWMERLSKIYIPRWFKSFKDNFEEKVRLKRIERKI</sequence>
<gene>
    <name evidence="1" type="ORF">B6F84_01875</name>
</gene>
<dbReference type="EMBL" id="CP020477">
    <property type="protein sequence ID" value="ARM74895.1"/>
    <property type="molecule type" value="Genomic_DNA"/>
</dbReference>
<dbReference type="Pfam" id="PF11485">
    <property type="entry name" value="STK_08120-like"/>
    <property type="match status" value="1"/>
</dbReference>
<dbReference type="Proteomes" id="UP000193404">
    <property type="component" value="Chromosome"/>
</dbReference>
<evidence type="ECO:0000313" key="2">
    <source>
        <dbReference type="Proteomes" id="UP000193404"/>
    </source>
</evidence>
<dbReference type="RefSeq" id="WP_148690648.1">
    <property type="nucleotide sequence ID" value="NZ_CP020477.1"/>
</dbReference>
<organism evidence="1 2">
    <name type="scientific">Acidianus manzaensis</name>
    <dbReference type="NCBI Taxonomy" id="282676"/>
    <lineage>
        <taxon>Archaea</taxon>
        <taxon>Thermoproteota</taxon>
        <taxon>Thermoprotei</taxon>
        <taxon>Sulfolobales</taxon>
        <taxon>Sulfolobaceae</taxon>
        <taxon>Acidianus</taxon>
    </lineage>
</organism>
<evidence type="ECO:0000313" key="1">
    <source>
        <dbReference type="EMBL" id="ARM74895.1"/>
    </source>
</evidence>
<dbReference type="KEGG" id="aman:B6F84_01875"/>
<keyword evidence="2" id="KW-1185">Reference proteome</keyword>
<dbReference type="Gene3D" id="3.30.530.20">
    <property type="match status" value="1"/>
</dbReference>
<reference evidence="1 2" key="1">
    <citation type="submission" date="2017-03" db="EMBL/GenBank/DDBJ databases">
        <title>Sulfur activation and transportation mechanism of thermophilic Archaea Acidianus manzaensis YN-25.</title>
        <authorList>
            <person name="Ma Y."/>
            <person name="Yang Y."/>
            <person name="Xia J."/>
        </authorList>
    </citation>
    <scope>NUCLEOTIDE SEQUENCE [LARGE SCALE GENOMIC DNA]</scope>
    <source>
        <strain evidence="1 2">YN-25</strain>
    </source>
</reference>
<accession>A0A1W6JXB6</accession>
<protein>
    <recommendedName>
        <fullName evidence="3">DUF3211 domain-containing protein</fullName>
    </recommendedName>
</protein>
<dbReference type="AlphaFoldDB" id="A0A1W6JXB6"/>
<evidence type="ECO:0008006" key="3">
    <source>
        <dbReference type="Google" id="ProtNLM"/>
    </source>
</evidence>
<name>A0A1W6JXB6_9CREN</name>
<dbReference type="OrthoDB" id="34680at2157"/>